<evidence type="ECO:0000256" key="2">
    <source>
        <dbReference type="ARBA" id="ARBA00022695"/>
    </source>
</evidence>
<dbReference type="SUPFAM" id="SSF53448">
    <property type="entry name" value="Nucleotide-diphospho-sugar transferases"/>
    <property type="match status" value="1"/>
</dbReference>
<dbReference type="InterPro" id="IPR054790">
    <property type="entry name" value="MurU"/>
</dbReference>
<sequence length="224" mass="24621">MKAMILAAGKGERLRPLTLHTPKPLVRAGGVPLIEYHLNALREAGFHDLVINHAWLGQQIEDWLGDGRRFGLNIRYSPEGEPLETGGGIFRALPLLGEEPFVVVNGDIWTDYDFVSLRRPLAGLAHLVLIDNPAHHPTGDFSLVDGQVRDDDSTGQRLTYSGIAILHPQLFAGCEAGAFKLAPLLRDAMREGQVSGEHFSGRWVDVGTHERLAEVEQLLAGRTE</sequence>
<feature type="domain" description="Nucleotidyl transferase" evidence="3">
    <location>
        <begin position="2"/>
        <end position="117"/>
    </location>
</feature>
<evidence type="ECO:0000259" key="3">
    <source>
        <dbReference type="Pfam" id="PF00483"/>
    </source>
</evidence>
<keyword evidence="2" id="KW-0548">Nucleotidyltransferase</keyword>
<dbReference type="PANTHER" id="PTHR43584:SF8">
    <property type="entry name" value="N-ACETYLMURAMATE ALPHA-1-PHOSPHATE URIDYLYLTRANSFERASE"/>
    <property type="match status" value="1"/>
</dbReference>
<organism evidence="4 5">
    <name type="scientific">Pseudomonas alliivorans</name>
    <dbReference type="NCBI Taxonomy" id="2810613"/>
    <lineage>
        <taxon>Bacteria</taxon>
        <taxon>Pseudomonadati</taxon>
        <taxon>Pseudomonadota</taxon>
        <taxon>Gammaproteobacteria</taxon>
        <taxon>Pseudomonadales</taxon>
        <taxon>Pseudomonadaceae</taxon>
        <taxon>Pseudomonas</taxon>
    </lineage>
</organism>
<reference evidence="4 5" key="1">
    <citation type="journal article" date="2022" name="Syst. Appl. Microbiol.">
        <title>Pseudomonas alliivorans sp. nov., a plant-pathogenic bacterium isolated from onion foliage in Georgia, USA.</title>
        <authorList>
            <person name="Zhao M."/>
            <person name="Tyson C."/>
            <person name="Chen H.C."/>
            <person name="Paudel S."/>
            <person name="Gitaitis R."/>
            <person name="Kvitko B."/>
            <person name="Dutta B."/>
        </authorList>
    </citation>
    <scope>NUCLEOTIDE SEQUENCE [LARGE SCALE GENOMIC DNA]</scope>
    <source>
        <strain evidence="4 5">20GA0068</strain>
    </source>
</reference>
<keyword evidence="5" id="KW-1185">Reference proteome</keyword>
<evidence type="ECO:0000313" key="5">
    <source>
        <dbReference type="Proteomes" id="UP000673197"/>
    </source>
</evidence>
<dbReference type="InterPro" id="IPR029044">
    <property type="entry name" value="Nucleotide-diphossugar_trans"/>
</dbReference>
<dbReference type="Gene3D" id="3.90.550.10">
    <property type="entry name" value="Spore Coat Polysaccharide Biosynthesis Protein SpsA, Chain A"/>
    <property type="match status" value="1"/>
</dbReference>
<dbReference type="InterPro" id="IPR005835">
    <property type="entry name" value="NTP_transferase_dom"/>
</dbReference>
<dbReference type="Proteomes" id="UP000673197">
    <property type="component" value="Unassembled WGS sequence"/>
</dbReference>
<evidence type="ECO:0000256" key="1">
    <source>
        <dbReference type="ARBA" id="ARBA00022679"/>
    </source>
</evidence>
<evidence type="ECO:0000313" key="4">
    <source>
        <dbReference type="EMBL" id="MBP0946099.1"/>
    </source>
</evidence>
<comment type="caution">
    <text evidence="4">The sequence shown here is derived from an EMBL/GenBank/DDBJ whole genome shotgun (WGS) entry which is preliminary data.</text>
</comment>
<dbReference type="CDD" id="cd06422">
    <property type="entry name" value="NTP_transferase_like_1"/>
    <property type="match status" value="1"/>
</dbReference>
<name>A0ABS4C679_9PSED</name>
<keyword evidence="1" id="KW-0808">Transferase</keyword>
<accession>A0ABS4C679</accession>
<dbReference type="EMBL" id="JAFFZW010000003">
    <property type="protein sequence ID" value="MBP0946099.1"/>
    <property type="molecule type" value="Genomic_DNA"/>
</dbReference>
<protein>
    <submittedName>
        <fullName evidence="4">Nucleotidyltransferase family protein</fullName>
    </submittedName>
</protein>
<dbReference type="RefSeq" id="WP_210042167.1">
    <property type="nucleotide sequence ID" value="NZ_JAFFZW010000003.1"/>
</dbReference>
<gene>
    <name evidence="4" type="ORF">JTJ32_12240</name>
</gene>
<proteinExistence type="predicted"/>
<dbReference type="Pfam" id="PF00483">
    <property type="entry name" value="NTP_transferase"/>
    <property type="match status" value="1"/>
</dbReference>
<dbReference type="PANTHER" id="PTHR43584">
    <property type="entry name" value="NUCLEOTIDYL TRANSFERASE"/>
    <property type="match status" value="1"/>
</dbReference>
<dbReference type="InterPro" id="IPR050065">
    <property type="entry name" value="GlmU-like"/>
</dbReference>
<dbReference type="NCBIfam" id="NF045761">
    <property type="entry name" value="NAMPUrTaseMurU"/>
    <property type="match status" value="1"/>
</dbReference>